<evidence type="ECO:0000313" key="4">
    <source>
        <dbReference type="Proteomes" id="UP000030747"/>
    </source>
</evidence>
<reference evidence="3" key="1">
    <citation type="submission" date="2013-10" db="EMBL/GenBank/DDBJ databases">
        <title>Genomic analysis of the causative agents of coccidiosis in chickens.</title>
        <authorList>
            <person name="Reid A.J."/>
            <person name="Blake D."/>
            <person name="Billington K."/>
            <person name="Browne H."/>
            <person name="Dunn M."/>
            <person name="Hung S."/>
            <person name="Kawahara F."/>
            <person name="Miranda-Saavedra D."/>
            <person name="Mourier T."/>
            <person name="Nagra H."/>
            <person name="Otto T.D."/>
            <person name="Rawlings N."/>
            <person name="Sanchez A."/>
            <person name="Sanders M."/>
            <person name="Subramaniam C."/>
            <person name="Tay Y."/>
            <person name="Dear P."/>
            <person name="Doerig C."/>
            <person name="Gruber A."/>
            <person name="Parkinson J."/>
            <person name="Shirley M."/>
            <person name="Wan K.L."/>
            <person name="Berriman M."/>
            <person name="Tomley F."/>
            <person name="Pain A."/>
        </authorList>
    </citation>
    <scope>NUCLEOTIDE SEQUENCE [LARGE SCALE GENOMIC DNA]</scope>
    <source>
        <strain evidence="3">Houghton</strain>
    </source>
</reference>
<keyword evidence="4" id="KW-1185">Reference proteome</keyword>
<name>U6L641_EIMTE</name>
<dbReference type="GeneID" id="25256640"/>
<dbReference type="RefSeq" id="XP_013235416.1">
    <property type="nucleotide sequence ID" value="XM_013379962.1"/>
</dbReference>
<proteinExistence type="predicted"/>
<protein>
    <submittedName>
        <fullName evidence="3">Synaptosomal-associated protein 25, putative</fullName>
    </submittedName>
</protein>
<keyword evidence="1" id="KW-0175">Coiled coil</keyword>
<feature type="domain" description="T-SNARE coiled-coil homology" evidence="2">
    <location>
        <begin position="1"/>
        <end position="47"/>
    </location>
</feature>
<dbReference type="EMBL" id="HG677453">
    <property type="protein sequence ID" value="CDJ44668.1"/>
    <property type="molecule type" value="Genomic_DNA"/>
</dbReference>
<dbReference type="VEuPathDB" id="ToxoDB:ETH2_0722100"/>
<dbReference type="AlphaFoldDB" id="U6L641"/>
<evidence type="ECO:0000259" key="2">
    <source>
        <dbReference type="PROSITE" id="PS50192"/>
    </source>
</evidence>
<reference evidence="3" key="2">
    <citation type="submission" date="2013-10" db="EMBL/GenBank/DDBJ databases">
        <authorList>
            <person name="Aslett M."/>
        </authorList>
    </citation>
    <scope>NUCLEOTIDE SEQUENCE [LARGE SCALE GENOMIC DNA]</scope>
    <source>
        <strain evidence="3">Houghton</strain>
    </source>
</reference>
<dbReference type="PROSITE" id="PS50192">
    <property type="entry name" value="T_SNARE"/>
    <property type="match status" value="1"/>
</dbReference>
<gene>
    <name evidence="3" type="ORF">ETH_00037995</name>
</gene>
<dbReference type="InterPro" id="IPR000727">
    <property type="entry name" value="T_SNARE_dom"/>
</dbReference>
<evidence type="ECO:0000256" key="1">
    <source>
        <dbReference type="SAM" id="Coils"/>
    </source>
</evidence>
<accession>U6L641</accession>
<organism evidence="3 4">
    <name type="scientific">Eimeria tenella</name>
    <name type="common">Coccidian parasite</name>
    <dbReference type="NCBI Taxonomy" id="5802"/>
    <lineage>
        <taxon>Eukaryota</taxon>
        <taxon>Sar</taxon>
        <taxon>Alveolata</taxon>
        <taxon>Apicomplexa</taxon>
        <taxon>Conoidasida</taxon>
        <taxon>Coccidia</taxon>
        <taxon>Eucoccidiorida</taxon>
        <taxon>Eimeriorina</taxon>
        <taxon>Eimeriidae</taxon>
        <taxon>Eimeria</taxon>
    </lineage>
</organism>
<sequence length="50" mass="5751">MLTELEGRASEINRQLQQQNETLGLIAAGVQQNKAEMEKQQQEIKRAIKR</sequence>
<dbReference type="Proteomes" id="UP000030747">
    <property type="component" value="Unassembled WGS sequence"/>
</dbReference>
<dbReference type="Gene3D" id="1.20.5.110">
    <property type="match status" value="1"/>
</dbReference>
<dbReference type="VEuPathDB" id="ToxoDB:ETH_00037995"/>
<feature type="coiled-coil region" evidence="1">
    <location>
        <begin position="2"/>
        <end position="50"/>
    </location>
</feature>
<evidence type="ECO:0000313" key="3">
    <source>
        <dbReference type="EMBL" id="CDJ44668.1"/>
    </source>
</evidence>